<dbReference type="EMBL" id="CP003359">
    <property type="protein sequence ID" value="AGB41776.1"/>
    <property type="molecule type" value="Genomic_DNA"/>
</dbReference>
<dbReference type="HOGENOM" id="CLU_035008_0_2_9"/>
<dbReference type="FunFam" id="3.30.70.260:FF:000012">
    <property type="entry name" value="Prephenate dehydratase"/>
    <property type="match status" value="1"/>
</dbReference>
<dbReference type="STRING" id="748449.Halha_1863"/>
<evidence type="ECO:0000256" key="8">
    <source>
        <dbReference type="ARBA" id="ARBA00047848"/>
    </source>
</evidence>
<evidence type="ECO:0000313" key="14">
    <source>
        <dbReference type="Proteomes" id="UP000010880"/>
    </source>
</evidence>
<evidence type="ECO:0000256" key="3">
    <source>
        <dbReference type="ARBA" id="ARBA00021872"/>
    </source>
</evidence>
<evidence type="ECO:0000259" key="12">
    <source>
        <dbReference type="PROSITE" id="PS51671"/>
    </source>
</evidence>
<dbReference type="InterPro" id="IPR002912">
    <property type="entry name" value="ACT_dom"/>
</dbReference>
<name>L0K9U6_HALHC</name>
<dbReference type="eggNOG" id="COG0077">
    <property type="taxonomic scope" value="Bacteria"/>
</dbReference>
<dbReference type="SUPFAM" id="SSF55021">
    <property type="entry name" value="ACT-like"/>
    <property type="match status" value="1"/>
</dbReference>
<dbReference type="EC" id="4.2.1.51" evidence="2 10"/>
<dbReference type="InterPro" id="IPR045865">
    <property type="entry name" value="ACT-like_dom_sf"/>
</dbReference>
<dbReference type="AlphaFoldDB" id="L0K9U6"/>
<dbReference type="GO" id="GO:0004664">
    <property type="term" value="F:prephenate dehydratase activity"/>
    <property type="evidence" value="ECO:0007669"/>
    <property type="project" value="UniProtKB-UniRule"/>
</dbReference>
<evidence type="ECO:0000313" key="13">
    <source>
        <dbReference type="EMBL" id="AGB41776.1"/>
    </source>
</evidence>
<evidence type="ECO:0000256" key="9">
    <source>
        <dbReference type="PIRSR" id="PIRSR001500-2"/>
    </source>
</evidence>
<dbReference type="Gene3D" id="3.30.70.260">
    <property type="match status" value="1"/>
</dbReference>
<dbReference type="GO" id="GO:0009094">
    <property type="term" value="P:L-phenylalanine biosynthetic process"/>
    <property type="evidence" value="ECO:0007669"/>
    <property type="project" value="UniProtKB-UniPathway"/>
</dbReference>
<organism evidence="13 14">
    <name type="scientific">Halobacteroides halobius (strain ATCC 35273 / DSM 5150 / MD-1)</name>
    <dbReference type="NCBI Taxonomy" id="748449"/>
    <lineage>
        <taxon>Bacteria</taxon>
        <taxon>Bacillati</taxon>
        <taxon>Bacillota</taxon>
        <taxon>Clostridia</taxon>
        <taxon>Halanaerobiales</taxon>
        <taxon>Halobacteroidaceae</taxon>
        <taxon>Halobacteroides</taxon>
    </lineage>
</organism>
<reference evidence="14" key="1">
    <citation type="submission" date="2012-02" db="EMBL/GenBank/DDBJ databases">
        <title>The complete genome of Halobacteroides halobius DSM 5150.</title>
        <authorList>
            <person name="Lucas S."/>
            <person name="Copeland A."/>
            <person name="Lapidus A."/>
            <person name="Glavina del Rio T."/>
            <person name="Dalin E."/>
            <person name="Tice H."/>
            <person name="Bruce D."/>
            <person name="Goodwin L."/>
            <person name="Pitluck S."/>
            <person name="Peters L."/>
            <person name="Mikhailova N."/>
            <person name="Gu W."/>
            <person name="Kyrpides N."/>
            <person name="Mavromatis K."/>
            <person name="Ivanova N."/>
            <person name="Brettin T."/>
            <person name="Detter J.C."/>
            <person name="Han C."/>
            <person name="Larimer F."/>
            <person name="Land M."/>
            <person name="Hauser L."/>
            <person name="Markowitz V."/>
            <person name="Cheng J.-F."/>
            <person name="Hugenholtz P."/>
            <person name="Woyke T."/>
            <person name="Wu D."/>
            <person name="Tindall B."/>
            <person name="Pomrenke H."/>
            <person name="Brambilla E."/>
            <person name="Klenk H.-P."/>
            <person name="Eisen J.A."/>
        </authorList>
    </citation>
    <scope>NUCLEOTIDE SEQUENCE [LARGE SCALE GENOMIC DNA]</scope>
    <source>
        <strain evidence="14">ATCC 35273 / DSM 5150 / MD-1</strain>
    </source>
</reference>
<dbReference type="RefSeq" id="WP_015327492.1">
    <property type="nucleotide sequence ID" value="NC_019978.1"/>
</dbReference>
<dbReference type="InterPro" id="IPR001086">
    <property type="entry name" value="Preph_deHydtase"/>
</dbReference>
<feature type="site" description="Essential for prephenate dehydratase activity" evidence="9">
    <location>
        <position position="172"/>
    </location>
</feature>
<proteinExistence type="predicted"/>
<dbReference type="Pfam" id="PF00800">
    <property type="entry name" value="PDT"/>
    <property type="match status" value="1"/>
</dbReference>
<evidence type="ECO:0000256" key="10">
    <source>
        <dbReference type="RuleBase" id="RU361254"/>
    </source>
</evidence>
<dbReference type="PROSITE" id="PS00857">
    <property type="entry name" value="PREPHENATE_DEHYDR_1"/>
    <property type="match status" value="1"/>
</dbReference>
<keyword evidence="7 10" id="KW-0456">Lyase</keyword>
<dbReference type="PROSITE" id="PS51671">
    <property type="entry name" value="ACT"/>
    <property type="match status" value="1"/>
</dbReference>
<dbReference type="PROSITE" id="PS00858">
    <property type="entry name" value="PREPHENATE_DEHYDR_2"/>
    <property type="match status" value="1"/>
</dbReference>
<dbReference type="FunFam" id="3.40.190.10:FF:000034">
    <property type="entry name" value="Chorismate mutase/prephenate dehydratase"/>
    <property type="match status" value="1"/>
</dbReference>
<dbReference type="InterPro" id="IPR018528">
    <property type="entry name" value="Preph_deHydtase_CS"/>
</dbReference>
<evidence type="ECO:0000256" key="4">
    <source>
        <dbReference type="ARBA" id="ARBA00022605"/>
    </source>
</evidence>
<dbReference type="CDD" id="cd13633">
    <property type="entry name" value="PBP2_Sa-PDT_like"/>
    <property type="match status" value="1"/>
</dbReference>
<feature type="domain" description="Prephenate dehydratase" evidence="11">
    <location>
        <begin position="2"/>
        <end position="179"/>
    </location>
</feature>
<dbReference type="PANTHER" id="PTHR21022">
    <property type="entry name" value="PREPHENATE DEHYDRATASE P PROTEIN"/>
    <property type="match status" value="1"/>
</dbReference>
<evidence type="ECO:0000259" key="11">
    <source>
        <dbReference type="PROSITE" id="PS51171"/>
    </source>
</evidence>
<protein>
    <recommendedName>
        <fullName evidence="3 10">Prephenate dehydratase</fullName>
        <shortName evidence="10">PDT</shortName>
        <ecNumber evidence="2 10">4.2.1.51</ecNumber>
    </recommendedName>
</protein>
<dbReference type="PROSITE" id="PS51171">
    <property type="entry name" value="PREPHENATE_DEHYDR_3"/>
    <property type="match status" value="1"/>
</dbReference>
<keyword evidence="5 10" id="KW-0057">Aromatic amino acid biosynthesis</keyword>
<accession>L0K9U6</accession>
<keyword evidence="14" id="KW-1185">Reference proteome</keyword>
<sequence>MRLGFLGPQGSFTELAAQKYQGQVTEYLAYQDIKSLIKGVKAGAVDGAVTPIENSLEGSVTLTLDLLVEFDLKIRNEIIIPIEHNLLVKNDINLEQIKHVISHPQALAQCRSFLEDNLVDYQVHTANSTSEAVKELKNLEDDWAAIGNARAARYYQLNLLKEGIQDNQENWTRFVMLAKADRSQTGNDKTSLICAAQMDRPGALYKILHEFAKRNINLTRIESRPAKKLLGDYIFFIDLEGHRADPRVKAALSAVKKMTSLYKLLGSYPKSTVIEDYLGIGK</sequence>
<evidence type="ECO:0000256" key="5">
    <source>
        <dbReference type="ARBA" id="ARBA00023141"/>
    </source>
</evidence>
<dbReference type="SUPFAM" id="SSF53850">
    <property type="entry name" value="Periplasmic binding protein-like II"/>
    <property type="match status" value="1"/>
</dbReference>
<dbReference type="UniPathway" id="UPA00121">
    <property type="reaction ID" value="UER00345"/>
</dbReference>
<evidence type="ECO:0000256" key="2">
    <source>
        <dbReference type="ARBA" id="ARBA00013147"/>
    </source>
</evidence>
<dbReference type="KEGG" id="hhl:Halha_1863"/>
<gene>
    <name evidence="10" type="primary">pheA</name>
    <name evidence="13" type="ordered locus">Halha_1863</name>
</gene>
<dbReference type="Pfam" id="PF01842">
    <property type="entry name" value="ACT"/>
    <property type="match status" value="1"/>
</dbReference>
<evidence type="ECO:0000256" key="6">
    <source>
        <dbReference type="ARBA" id="ARBA00023222"/>
    </source>
</evidence>
<dbReference type="Gene3D" id="3.40.190.10">
    <property type="entry name" value="Periplasmic binding protein-like II"/>
    <property type="match status" value="2"/>
</dbReference>
<keyword evidence="4 10" id="KW-0028">Amino-acid biosynthesis</keyword>
<evidence type="ECO:0000256" key="7">
    <source>
        <dbReference type="ARBA" id="ARBA00023239"/>
    </source>
</evidence>
<dbReference type="Proteomes" id="UP000010880">
    <property type="component" value="Chromosome"/>
</dbReference>
<evidence type="ECO:0000256" key="1">
    <source>
        <dbReference type="ARBA" id="ARBA00004741"/>
    </source>
</evidence>
<dbReference type="PATRIC" id="fig|748449.3.peg.1794"/>
<comment type="pathway">
    <text evidence="1 10">Amino-acid biosynthesis; L-phenylalanine biosynthesis; phenylpyruvate from prephenate: step 1/1.</text>
</comment>
<dbReference type="PIRSF" id="PIRSF001500">
    <property type="entry name" value="Chor_mut_pdt_Ppr"/>
    <property type="match status" value="1"/>
</dbReference>
<dbReference type="CDD" id="cd04905">
    <property type="entry name" value="ACT_CM-PDT"/>
    <property type="match status" value="1"/>
</dbReference>
<dbReference type="PANTHER" id="PTHR21022:SF19">
    <property type="entry name" value="PREPHENATE DEHYDRATASE-RELATED"/>
    <property type="match status" value="1"/>
</dbReference>
<dbReference type="InterPro" id="IPR008242">
    <property type="entry name" value="Chor_mutase/pphenate_deHydtase"/>
</dbReference>
<keyword evidence="6 10" id="KW-0584">Phenylalanine biosynthesis</keyword>
<feature type="domain" description="ACT" evidence="12">
    <location>
        <begin position="192"/>
        <end position="269"/>
    </location>
</feature>
<dbReference type="NCBIfam" id="NF008865">
    <property type="entry name" value="PRK11898.1"/>
    <property type="match status" value="1"/>
</dbReference>
<dbReference type="GO" id="GO:0005737">
    <property type="term" value="C:cytoplasm"/>
    <property type="evidence" value="ECO:0007669"/>
    <property type="project" value="TreeGrafter"/>
</dbReference>
<comment type="catalytic activity">
    <reaction evidence="8 10">
        <text>prephenate + H(+) = 3-phenylpyruvate + CO2 + H2O</text>
        <dbReference type="Rhea" id="RHEA:21648"/>
        <dbReference type="ChEBI" id="CHEBI:15377"/>
        <dbReference type="ChEBI" id="CHEBI:15378"/>
        <dbReference type="ChEBI" id="CHEBI:16526"/>
        <dbReference type="ChEBI" id="CHEBI:18005"/>
        <dbReference type="ChEBI" id="CHEBI:29934"/>
        <dbReference type="EC" id="4.2.1.51"/>
    </reaction>
</comment>